<dbReference type="InterPro" id="IPR051257">
    <property type="entry name" value="Diverse_CBS-Domain"/>
</dbReference>
<dbReference type="OrthoDB" id="9802114at2"/>
<dbReference type="Gene3D" id="3.10.580.10">
    <property type="entry name" value="CBS-domain"/>
    <property type="match status" value="1"/>
</dbReference>
<dbReference type="CDD" id="cd04584">
    <property type="entry name" value="CBS_pair_AcuB_like"/>
    <property type="match status" value="1"/>
</dbReference>
<evidence type="ECO:0000256" key="2">
    <source>
        <dbReference type="PROSITE-ProRule" id="PRU00703"/>
    </source>
</evidence>
<gene>
    <name evidence="4" type="ORF">SAMN02745702_00389</name>
</gene>
<evidence type="ECO:0000259" key="3">
    <source>
        <dbReference type="PROSITE" id="PS51371"/>
    </source>
</evidence>
<dbReference type="AlphaFoldDB" id="A0A1T4VJG9"/>
<feature type="domain" description="CBS" evidence="3">
    <location>
        <begin position="82"/>
        <end position="138"/>
    </location>
</feature>
<dbReference type="STRING" id="1121442.SAMN02745702_00389"/>
<dbReference type="Pfam" id="PF00571">
    <property type="entry name" value="CBS"/>
    <property type="match status" value="2"/>
</dbReference>
<dbReference type="Proteomes" id="UP000189733">
    <property type="component" value="Unassembled WGS sequence"/>
</dbReference>
<organism evidence="4 5">
    <name type="scientific">Desulfobaculum bizertense DSM 18034</name>
    <dbReference type="NCBI Taxonomy" id="1121442"/>
    <lineage>
        <taxon>Bacteria</taxon>
        <taxon>Pseudomonadati</taxon>
        <taxon>Thermodesulfobacteriota</taxon>
        <taxon>Desulfovibrionia</taxon>
        <taxon>Desulfovibrionales</taxon>
        <taxon>Desulfovibrionaceae</taxon>
        <taxon>Desulfobaculum</taxon>
    </lineage>
</organism>
<dbReference type="SMART" id="SM00116">
    <property type="entry name" value="CBS"/>
    <property type="match status" value="2"/>
</dbReference>
<evidence type="ECO:0000313" key="4">
    <source>
        <dbReference type="EMBL" id="SKA64721.1"/>
    </source>
</evidence>
<sequence>MLVGNWMNTKPVTVSPETSMMRASKLMKDTKSQGLCVVEEGGRLVGIVTDRDIKEASPSKATTLDVHELYYLLSEITIKDIMTTKLLTVHTNESVEKAALMLQKHQIGALPVLDDEEKLVGILSQSDVFDVLIRITGVQHGGFQFSIDLEDIPGTMAELVDFLNKRHARIMSILTAYEPEDIKYRKVFVRIQDMPHSEQEKLLSELGEKYHIRYTLKENLSDLL</sequence>
<dbReference type="PANTHER" id="PTHR43080">
    <property type="entry name" value="CBS DOMAIN-CONTAINING PROTEIN CBSX3, MITOCHONDRIAL"/>
    <property type="match status" value="1"/>
</dbReference>
<dbReference type="InterPro" id="IPR046342">
    <property type="entry name" value="CBS_dom_sf"/>
</dbReference>
<accession>A0A1T4VJG9</accession>
<dbReference type="PANTHER" id="PTHR43080:SF2">
    <property type="entry name" value="CBS DOMAIN-CONTAINING PROTEIN"/>
    <property type="match status" value="1"/>
</dbReference>
<protein>
    <submittedName>
        <fullName evidence="4">Acetoin utilization protein AcuB</fullName>
    </submittedName>
</protein>
<keyword evidence="1 2" id="KW-0129">CBS domain</keyword>
<dbReference type="InterPro" id="IPR000644">
    <property type="entry name" value="CBS_dom"/>
</dbReference>
<dbReference type="PROSITE" id="PS51371">
    <property type="entry name" value="CBS"/>
    <property type="match status" value="2"/>
</dbReference>
<dbReference type="RefSeq" id="WP_078683698.1">
    <property type="nucleotide sequence ID" value="NZ_FUYA01000001.1"/>
</dbReference>
<name>A0A1T4VJG9_9BACT</name>
<proteinExistence type="predicted"/>
<dbReference type="SUPFAM" id="SSF54631">
    <property type="entry name" value="CBS-domain pair"/>
    <property type="match status" value="1"/>
</dbReference>
<dbReference type="EMBL" id="FUYA01000001">
    <property type="protein sequence ID" value="SKA64721.1"/>
    <property type="molecule type" value="Genomic_DNA"/>
</dbReference>
<reference evidence="4 5" key="1">
    <citation type="submission" date="2017-02" db="EMBL/GenBank/DDBJ databases">
        <authorList>
            <person name="Peterson S.W."/>
        </authorList>
    </citation>
    <scope>NUCLEOTIDE SEQUENCE [LARGE SCALE GENOMIC DNA]</scope>
    <source>
        <strain evidence="4 5">DSM 18034</strain>
    </source>
</reference>
<evidence type="ECO:0000256" key="1">
    <source>
        <dbReference type="ARBA" id="ARBA00023122"/>
    </source>
</evidence>
<feature type="domain" description="CBS" evidence="3">
    <location>
        <begin position="7"/>
        <end position="66"/>
    </location>
</feature>
<evidence type="ECO:0000313" key="5">
    <source>
        <dbReference type="Proteomes" id="UP000189733"/>
    </source>
</evidence>
<keyword evidence="5" id="KW-1185">Reference proteome</keyword>